<feature type="domain" description="WSC" evidence="8">
    <location>
        <begin position="268"/>
        <end position="362"/>
    </location>
</feature>
<name>A0AAV9GSC3_9PEZI</name>
<proteinExistence type="predicted"/>
<evidence type="ECO:0000313" key="10">
    <source>
        <dbReference type="Proteomes" id="UP001321760"/>
    </source>
</evidence>
<evidence type="ECO:0000256" key="5">
    <source>
        <dbReference type="ARBA" id="ARBA00022989"/>
    </source>
</evidence>
<accession>A0AAV9GSC3</accession>
<evidence type="ECO:0000256" key="3">
    <source>
        <dbReference type="ARBA" id="ARBA00022692"/>
    </source>
</evidence>
<dbReference type="AlphaFoldDB" id="A0AAV9GSC3"/>
<reference evidence="9" key="1">
    <citation type="journal article" date="2023" name="Mol. Phylogenet. Evol.">
        <title>Genome-scale phylogeny and comparative genomics of the fungal order Sordariales.</title>
        <authorList>
            <person name="Hensen N."/>
            <person name="Bonometti L."/>
            <person name="Westerberg I."/>
            <person name="Brannstrom I.O."/>
            <person name="Guillou S."/>
            <person name="Cros-Aarteil S."/>
            <person name="Calhoun S."/>
            <person name="Haridas S."/>
            <person name="Kuo A."/>
            <person name="Mondo S."/>
            <person name="Pangilinan J."/>
            <person name="Riley R."/>
            <person name="LaButti K."/>
            <person name="Andreopoulos B."/>
            <person name="Lipzen A."/>
            <person name="Chen C."/>
            <person name="Yan M."/>
            <person name="Daum C."/>
            <person name="Ng V."/>
            <person name="Clum A."/>
            <person name="Steindorff A."/>
            <person name="Ohm R.A."/>
            <person name="Martin F."/>
            <person name="Silar P."/>
            <person name="Natvig D.O."/>
            <person name="Lalanne C."/>
            <person name="Gautier V."/>
            <person name="Ament-Velasquez S.L."/>
            <person name="Kruys A."/>
            <person name="Hutchinson M.I."/>
            <person name="Powell A.J."/>
            <person name="Barry K."/>
            <person name="Miller A.N."/>
            <person name="Grigoriev I.V."/>
            <person name="Debuchy R."/>
            <person name="Gladieux P."/>
            <person name="Hiltunen Thoren M."/>
            <person name="Johannesson H."/>
        </authorList>
    </citation>
    <scope>NUCLEOTIDE SEQUENCE</scope>
    <source>
        <strain evidence="9">PSN243</strain>
    </source>
</reference>
<gene>
    <name evidence="9" type="ORF">QBC34DRAFT_437573</name>
</gene>
<evidence type="ECO:0000256" key="6">
    <source>
        <dbReference type="ARBA" id="ARBA00023136"/>
    </source>
</evidence>
<evidence type="ECO:0000256" key="2">
    <source>
        <dbReference type="ARBA" id="ARBA00022669"/>
    </source>
</evidence>
<dbReference type="SMART" id="SM00321">
    <property type="entry name" value="WSC"/>
    <property type="match status" value="2"/>
</dbReference>
<organism evidence="9 10">
    <name type="scientific">Podospora aff. communis PSN243</name>
    <dbReference type="NCBI Taxonomy" id="3040156"/>
    <lineage>
        <taxon>Eukaryota</taxon>
        <taxon>Fungi</taxon>
        <taxon>Dikarya</taxon>
        <taxon>Ascomycota</taxon>
        <taxon>Pezizomycotina</taxon>
        <taxon>Sordariomycetes</taxon>
        <taxon>Sordariomycetidae</taxon>
        <taxon>Sordariales</taxon>
        <taxon>Podosporaceae</taxon>
        <taxon>Podospora</taxon>
    </lineage>
</organism>
<feature type="domain" description="WSC" evidence="8">
    <location>
        <begin position="164"/>
        <end position="254"/>
    </location>
</feature>
<dbReference type="PROSITE" id="PS51212">
    <property type="entry name" value="WSC"/>
    <property type="match status" value="2"/>
</dbReference>
<dbReference type="Gene3D" id="3.30.60.10">
    <property type="entry name" value="Endochitinase-like"/>
    <property type="match status" value="1"/>
</dbReference>
<keyword evidence="5" id="KW-1133">Transmembrane helix</keyword>
<evidence type="ECO:0000256" key="4">
    <source>
        <dbReference type="ARBA" id="ARBA00022729"/>
    </source>
</evidence>
<dbReference type="InterPro" id="IPR036861">
    <property type="entry name" value="Endochitinase-like_sf"/>
</dbReference>
<protein>
    <submittedName>
        <fullName evidence="9">WSC domain-containing protein</fullName>
    </submittedName>
</protein>
<comment type="subcellular location">
    <subcellularLocation>
        <location evidence="1">Membrane</location>
        <topology evidence="1">Single-pass membrane protein</topology>
    </subcellularLocation>
</comment>
<comment type="caution">
    <text evidence="9">The sequence shown here is derived from an EMBL/GenBank/DDBJ whole genome shotgun (WGS) entry which is preliminary data.</text>
</comment>
<keyword evidence="6" id="KW-0472">Membrane</keyword>
<evidence type="ECO:0000259" key="8">
    <source>
        <dbReference type="PROSITE" id="PS51212"/>
    </source>
</evidence>
<dbReference type="Pfam" id="PF01822">
    <property type="entry name" value="WSC"/>
    <property type="match status" value="2"/>
</dbReference>
<sequence>MDVYSTDGTCGQNHGLRSCAGKWGSCCSVDGQCGNRDAYYGLLTCQEGDCDIWKQDEQPEGTPWTPYGTCGGSAGYRCSPEWGRCCNVNGICGERPADCYLERACQPQFGVCGSNSTTPTSSIEPSSSVEPTSSIIPSAVSSTTATASLSTSPGGPTFVPGGGNFELLGCYREPDGLRALAHLVADDNMTIEQCLTVAAGRNFAGVEYGRECWSGNGLAGVLTKVDDSNCQFLFPGNPLQYCGSGNHLVLYSSGPDPVPPFHPPTVGAFSFVGCMTEAAATGPDRTLSGATIARDIMTLQYCADYCGSHQFFGIEYGRECYCGNEINAGAVAAPATDCNMPCGGDPFALCGAGNRLSVYGKP</sequence>
<dbReference type="PANTHER" id="PTHR24269">
    <property type="entry name" value="KREMEN PROTEIN"/>
    <property type="match status" value="1"/>
</dbReference>
<keyword evidence="10" id="KW-1185">Reference proteome</keyword>
<dbReference type="Proteomes" id="UP001321760">
    <property type="component" value="Unassembled WGS sequence"/>
</dbReference>
<keyword evidence="4" id="KW-0732">Signal</keyword>
<evidence type="ECO:0000313" key="9">
    <source>
        <dbReference type="EMBL" id="KAK4450337.1"/>
    </source>
</evidence>
<keyword evidence="2" id="KW-0147">Chitin-binding</keyword>
<evidence type="ECO:0000256" key="1">
    <source>
        <dbReference type="ARBA" id="ARBA00004167"/>
    </source>
</evidence>
<dbReference type="InterPro" id="IPR002889">
    <property type="entry name" value="WSC_carb-bd"/>
</dbReference>
<keyword evidence="7" id="KW-0325">Glycoprotein</keyword>
<dbReference type="GO" id="GO:0005886">
    <property type="term" value="C:plasma membrane"/>
    <property type="evidence" value="ECO:0007669"/>
    <property type="project" value="TreeGrafter"/>
</dbReference>
<keyword evidence="3" id="KW-0812">Transmembrane</keyword>
<reference evidence="9" key="2">
    <citation type="submission" date="2023-05" db="EMBL/GenBank/DDBJ databases">
        <authorList>
            <consortium name="Lawrence Berkeley National Laboratory"/>
            <person name="Steindorff A."/>
            <person name="Hensen N."/>
            <person name="Bonometti L."/>
            <person name="Westerberg I."/>
            <person name="Brannstrom I.O."/>
            <person name="Guillou S."/>
            <person name="Cros-Aarteil S."/>
            <person name="Calhoun S."/>
            <person name="Haridas S."/>
            <person name="Kuo A."/>
            <person name="Mondo S."/>
            <person name="Pangilinan J."/>
            <person name="Riley R."/>
            <person name="Labutti K."/>
            <person name="Andreopoulos B."/>
            <person name="Lipzen A."/>
            <person name="Chen C."/>
            <person name="Yanf M."/>
            <person name="Daum C."/>
            <person name="Ng V."/>
            <person name="Clum A."/>
            <person name="Ohm R."/>
            <person name="Martin F."/>
            <person name="Silar P."/>
            <person name="Natvig D."/>
            <person name="Lalanne C."/>
            <person name="Gautier V."/>
            <person name="Ament-Velasquez S.L."/>
            <person name="Kruys A."/>
            <person name="Hutchinson M.I."/>
            <person name="Powell A.J."/>
            <person name="Barry K."/>
            <person name="Miller A.N."/>
            <person name="Grigoriev I.V."/>
            <person name="Debuchy R."/>
            <person name="Gladieux P."/>
            <person name="Thoren M.H."/>
            <person name="Johannesson H."/>
        </authorList>
    </citation>
    <scope>NUCLEOTIDE SEQUENCE</scope>
    <source>
        <strain evidence="9">PSN243</strain>
    </source>
</reference>
<dbReference type="EMBL" id="MU865933">
    <property type="protein sequence ID" value="KAK4450337.1"/>
    <property type="molecule type" value="Genomic_DNA"/>
</dbReference>
<dbReference type="PANTHER" id="PTHR24269:SF16">
    <property type="entry name" value="PROTEIN SLG1"/>
    <property type="match status" value="1"/>
</dbReference>
<dbReference type="InterPro" id="IPR051836">
    <property type="entry name" value="Kremen_rcpt"/>
</dbReference>
<dbReference type="GO" id="GO:0008061">
    <property type="term" value="F:chitin binding"/>
    <property type="evidence" value="ECO:0007669"/>
    <property type="project" value="UniProtKB-KW"/>
</dbReference>
<evidence type="ECO:0000256" key="7">
    <source>
        <dbReference type="ARBA" id="ARBA00023180"/>
    </source>
</evidence>